<dbReference type="SUPFAM" id="SSF52058">
    <property type="entry name" value="L domain-like"/>
    <property type="match status" value="1"/>
</dbReference>
<evidence type="ECO:0000256" key="7">
    <source>
        <dbReference type="ARBA" id="ARBA00023186"/>
    </source>
</evidence>
<dbReference type="InterPro" id="IPR029071">
    <property type="entry name" value="Ubiquitin-like_domsf"/>
</dbReference>
<dbReference type="InterPro" id="IPR000938">
    <property type="entry name" value="CAP-Gly_domain"/>
</dbReference>
<dbReference type="InterPro" id="IPR032675">
    <property type="entry name" value="LRR_dom_sf"/>
</dbReference>
<comment type="subcellular location">
    <subcellularLocation>
        <location evidence="1">Cytoplasm</location>
    </subcellularLocation>
</comment>
<dbReference type="AlphaFoldDB" id="A0AAE0ZV54"/>
<evidence type="ECO:0000256" key="5">
    <source>
        <dbReference type="ARBA" id="ARBA00022614"/>
    </source>
</evidence>
<dbReference type="Pfam" id="PF14580">
    <property type="entry name" value="LRR_9"/>
    <property type="match status" value="1"/>
</dbReference>
<comment type="similarity">
    <text evidence="2">Belongs to the TBCE family.</text>
</comment>
<evidence type="ECO:0000313" key="11">
    <source>
        <dbReference type="Proteomes" id="UP001283361"/>
    </source>
</evidence>
<evidence type="ECO:0000256" key="4">
    <source>
        <dbReference type="ARBA" id="ARBA00022490"/>
    </source>
</evidence>
<proteinExistence type="inferred from homology"/>
<dbReference type="PROSITE" id="PS50245">
    <property type="entry name" value="CAP_GLY_2"/>
    <property type="match status" value="1"/>
</dbReference>
<feature type="domain" description="CAP-Gly" evidence="9">
    <location>
        <begin position="33"/>
        <end position="77"/>
    </location>
</feature>
<dbReference type="InterPro" id="IPR044079">
    <property type="entry name" value="Ubl_TBCE"/>
</dbReference>
<keyword evidence="11" id="KW-1185">Reference proteome</keyword>
<dbReference type="GO" id="GO:0005737">
    <property type="term" value="C:cytoplasm"/>
    <property type="evidence" value="ECO:0007669"/>
    <property type="project" value="UniProtKB-SubCell"/>
</dbReference>
<dbReference type="SMART" id="SM01052">
    <property type="entry name" value="CAP_GLY"/>
    <property type="match status" value="1"/>
</dbReference>
<accession>A0AAE0ZV54</accession>
<dbReference type="Gene3D" id="2.30.30.190">
    <property type="entry name" value="CAP Gly-rich-like domain"/>
    <property type="match status" value="1"/>
</dbReference>
<evidence type="ECO:0000259" key="9">
    <source>
        <dbReference type="PROSITE" id="PS50245"/>
    </source>
</evidence>
<dbReference type="PROSITE" id="PS00845">
    <property type="entry name" value="CAP_GLY_1"/>
    <property type="match status" value="1"/>
</dbReference>
<organism evidence="10 11">
    <name type="scientific">Elysia crispata</name>
    <name type="common">lettuce slug</name>
    <dbReference type="NCBI Taxonomy" id="231223"/>
    <lineage>
        <taxon>Eukaryota</taxon>
        <taxon>Metazoa</taxon>
        <taxon>Spiralia</taxon>
        <taxon>Lophotrochozoa</taxon>
        <taxon>Mollusca</taxon>
        <taxon>Gastropoda</taxon>
        <taxon>Heterobranchia</taxon>
        <taxon>Euthyneura</taxon>
        <taxon>Panpulmonata</taxon>
        <taxon>Sacoglossa</taxon>
        <taxon>Placobranchoidea</taxon>
        <taxon>Plakobranchidae</taxon>
        <taxon>Elysia</taxon>
    </lineage>
</organism>
<dbReference type="EMBL" id="JAWDGP010003253">
    <property type="protein sequence ID" value="KAK3775960.1"/>
    <property type="molecule type" value="Genomic_DNA"/>
</dbReference>
<dbReference type="SUPFAM" id="SSF54236">
    <property type="entry name" value="Ubiquitin-like"/>
    <property type="match status" value="1"/>
</dbReference>
<dbReference type="Gene3D" id="3.80.10.10">
    <property type="entry name" value="Ribonuclease Inhibitor"/>
    <property type="match status" value="3"/>
</dbReference>
<dbReference type="Proteomes" id="UP001283361">
    <property type="component" value="Unassembled WGS sequence"/>
</dbReference>
<dbReference type="InterPro" id="IPR036859">
    <property type="entry name" value="CAP-Gly_dom_sf"/>
</dbReference>
<evidence type="ECO:0000256" key="2">
    <source>
        <dbReference type="ARBA" id="ARBA00006286"/>
    </source>
</evidence>
<dbReference type="PANTHER" id="PTHR18849">
    <property type="entry name" value="LEUCINE RICH REPEAT PROTEIN"/>
    <property type="match status" value="1"/>
</dbReference>
<keyword evidence="7" id="KW-0143">Chaperone</keyword>
<evidence type="ECO:0000256" key="3">
    <source>
        <dbReference type="ARBA" id="ARBA00015004"/>
    </source>
</evidence>
<gene>
    <name evidence="10" type="ORF">RRG08_043645</name>
</gene>
<dbReference type="FunFam" id="2.30.30.190:FF:000008">
    <property type="entry name" value="Tubulin-specific chaperone E"/>
    <property type="match status" value="1"/>
</dbReference>
<keyword evidence="4" id="KW-0963">Cytoplasm</keyword>
<protein>
    <recommendedName>
        <fullName evidence="3">Tubulin-specific chaperone E</fullName>
    </recommendedName>
    <alternativeName>
        <fullName evidence="8">Tubulin-folding cofactor E</fullName>
    </alternativeName>
</protein>
<dbReference type="Gene3D" id="3.10.20.90">
    <property type="entry name" value="Phosphatidylinositol 3-kinase Catalytic Subunit, Chain A, domain 1"/>
    <property type="match status" value="1"/>
</dbReference>
<sequence>MANAGLLRMDGTPFQNGDRIFCDQHRATVRFVGEVPPTNGMWLGVEWDNPTRGKHNGCHEGKQYFHTSHPKSGSFIRPNKAQGGITAIQAVKSRYGLKQDQNGGVDSKELFVLDHNLQQTQVEMVGARKVNLLQSQFSKLKSITMYDMQVYSGGPDGELGYMCPIVTHLDVARNLLPSWESVADMAKQLRYLKDLNVSDNKLMLPRDPSSLSSCFAKLTNVTMNKMNLSWKEILTVCSMFPVLEELHVGFNNLIHLADSSHVFKCLKRLDVMTNSIQDWNEVLKLGNLPRLETLVISENKIQTVFFPDCSAKEKTSLFSYLKSLIIKKNIISDWSSINEMNKLKQLEELQLSGNPVVNSFKYETVRQLLVAKVGSLKLIDRTPITFEERKGAEIDYLKRYGKDWKNVGGSSDPAKNKPSLLFVEQHPRFQIMCDKWGAPEDSEFEEKSSALKESLLAVKIVSSEHPGKGELQKKLPATMTIEKLKTLIQRMFKMNTEPILAYSSSKKSNGPHIPLDHDMRQLGYFSIESSDTIHVSCVA</sequence>
<keyword evidence="5" id="KW-0433">Leucine-rich repeat</keyword>
<reference evidence="10" key="1">
    <citation type="journal article" date="2023" name="G3 (Bethesda)">
        <title>A reference genome for the long-term kleptoplast-retaining sea slug Elysia crispata morphotype clarki.</title>
        <authorList>
            <person name="Eastman K.E."/>
            <person name="Pendleton A.L."/>
            <person name="Shaikh M.A."/>
            <person name="Suttiyut T."/>
            <person name="Ogas R."/>
            <person name="Tomko P."/>
            <person name="Gavelis G."/>
            <person name="Widhalm J.R."/>
            <person name="Wisecaver J.H."/>
        </authorList>
    </citation>
    <scope>NUCLEOTIDE SEQUENCE</scope>
    <source>
        <strain evidence="10">ECLA1</strain>
    </source>
</reference>
<dbReference type="PANTHER" id="PTHR18849:SF0">
    <property type="entry name" value="CILIA- AND FLAGELLA-ASSOCIATED PROTEIN 410-RELATED"/>
    <property type="match status" value="1"/>
</dbReference>
<dbReference type="CDD" id="cd17044">
    <property type="entry name" value="Ubl_TBCE"/>
    <property type="match status" value="1"/>
</dbReference>
<evidence type="ECO:0000313" key="10">
    <source>
        <dbReference type="EMBL" id="KAK3775960.1"/>
    </source>
</evidence>
<keyword evidence="6" id="KW-0677">Repeat</keyword>
<comment type="caution">
    <text evidence="10">The sequence shown here is derived from an EMBL/GenBank/DDBJ whole genome shotgun (WGS) entry which is preliminary data.</text>
</comment>
<dbReference type="GO" id="GO:0007010">
    <property type="term" value="P:cytoskeleton organization"/>
    <property type="evidence" value="ECO:0007669"/>
    <property type="project" value="TreeGrafter"/>
</dbReference>
<name>A0AAE0ZV54_9GAST</name>
<evidence type="ECO:0000256" key="1">
    <source>
        <dbReference type="ARBA" id="ARBA00004496"/>
    </source>
</evidence>
<dbReference type="Pfam" id="PF01302">
    <property type="entry name" value="CAP_GLY"/>
    <property type="match status" value="1"/>
</dbReference>
<dbReference type="SUPFAM" id="SSF74924">
    <property type="entry name" value="Cap-Gly domain"/>
    <property type="match status" value="1"/>
</dbReference>
<evidence type="ECO:0000256" key="8">
    <source>
        <dbReference type="ARBA" id="ARBA00030180"/>
    </source>
</evidence>
<evidence type="ECO:0000256" key="6">
    <source>
        <dbReference type="ARBA" id="ARBA00022737"/>
    </source>
</evidence>